<dbReference type="Gene3D" id="3.40.50.720">
    <property type="entry name" value="NAD(P)-binding Rossmann-like Domain"/>
    <property type="match status" value="1"/>
</dbReference>
<dbReference type="InterPro" id="IPR001509">
    <property type="entry name" value="Epimerase_deHydtase"/>
</dbReference>
<dbReference type="AlphaFoldDB" id="A0A2G5C306"/>
<dbReference type="PANTHER" id="PTHR10366">
    <property type="entry name" value="NAD DEPENDENT EPIMERASE/DEHYDRATASE"/>
    <property type="match status" value="1"/>
</dbReference>
<evidence type="ECO:0000256" key="1">
    <source>
        <dbReference type="ARBA" id="ARBA00023002"/>
    </source>
</evidence>
<dbReference type="InParanoid" id="A0A2G5C306"/>
<organism evidence="3 4">
    <name type="scientific">Aquilegia coerulea</name>
    <name type="common">Rocky mountain columbine</name>
    <dbReference type="NCBI Taxonomy" id="218851"/>
    <lineage>
        <taxon>Eukaryota</taxon>
        <taxon>Viridiplantae</taxon>
        <taxon>Streptophyta</taxon>
        <taxon>Embryophyta</taxon>
        <taxon>Tracheophyta</taxon>
        <taxon>Spermatophyta</taxon>
        <taxon>Magnoliopsida</taxon>
        <taxon>Ranunculales</taxon>
        <taxon>Ranunculaceae</taxon>
        <taxon>Thalictroideae</taxon>
        <taxon>Aquilegia</taxon>
    </lineage>
</organism>
<keyword evidence="4" id="KW-1185">Reference proteome</keyword>
<evidence type="ECO:0000313" key="3">
    <source>
        <dbReference type="EMBL" id="PIA25653.1"/>
    </source>
</evidence>
<dbReference type="FunCoup" id="A0A2G5C306">
    <property type="interactions" value="503"/>
</dbReference>
<dbReference type="CDD" id="cd08958">
    <property type="entry name" value="FR_SDR_e"/>
    <property type="match status" value="1"/>
</dbReference>
<reference evidence="3 4" key="1">
    <citation type="submission" date="2017-09" db="EMBL/GenBank/DDBJ databases">
        <title>WGS assembly of Aquilegia coerulea Goldsmith.</title>
        <authorList>
            <person name="Hodges S."/>
            <person name="Kramer E."/>
            <person name="Nordborg M."/>
            <person name="Tomkins J."/>
            <person name="Borevitz J."/>
            <person name="Derieg N."/>
            <person name="Yan J."/>
            <person name="Mihaltcheva S."/>
            <person name="Hayes R.D."/>
            <person name="Rokhsar D."/>
        </authorList>
    </citation>
    <scope>NUCLEOTIDE SEQUENCE [LARGE SCALE GENOMIC DNA]</scope>
    <source>
        <strain evidence="4">cv. Goldsmith</strain>
    </source>
</reference>
<dbReference type="SUPFAM" id="SSF51735">
    <property type="entry name" value="NAD(P)-binding Rossmann-fold domains"/>
    <property type="match status" value="1"/>
</dbReference>
<evidence type="ECO:0000259" key="2">
    <source>
        <dbReference type="Pfam" id="PF01370"/>
    </source>
</evidence>
<gene>
    <name evidence="3" type="ORF">AQUCO_10900004v1</name>
</gene>
<dbReference type="Proteomes" id="UP000230069">
    <property type="component" value="Unassembled WGS sequence"/>
</dbReference>
<dbReference type="PANTHER" id="PTHR10366:SF819">
    <property type="entry name" value="REDUCTASE, PUTATIVE-RELATED"/>
    <property type="match status" value="1"/>
</dbReference>
<proteinExistence type="predicted"/>
<dbReference type="FunFam" id="3.40.50.720:FF:000382">
    <property type="entry name" value="NAD(P)-binding Rossmann-fold superfamily protein"/>
    <property type="match status" value="1"/>
</dbReference>
<dbReference type="Pfam" id="PF01370">
    <property type="entry name" value="Epimerase"/>
    <property type="match status" value="1"/>
</dbReference>
<dbReference type="InterPro" id="IPR050425">
    <property type="entry name" value="NAD(P)_dehydrat-like"/>
</dbReference>
<dbReference type="OrthoDB" id="2735536at2759"/>
<sequence>MNILFDQRHTRERKEGMVEKERVCVTGAGGFQASWLVNLLLSQGYIVHGTLRDPNDEKNSHLKKMEYAETNLRLFKADLLDYDSLLAPIEGCSGVFHLASPVPTGSVPNPEVELIEPAVTGTSNVLKSCSMANVKKVVVLSSVAAVMFDQNWPKNQAMDESCWSDKDYCRTTENWYCLSKTEAEGLALEYAKTRALNVVTVCPSIILGPLLQSRMNTSSAFLLKMMKDGLETLENKVRMFVDVRDMAEAMLLVYKKPEAEGRYICSSFTLTLENLVEKLKSMYPNYNYPKQFVGGEEGWDVTSQKLVSLGWKYRPLEETLVDSIHDYQEKGHLTITKG</sequence>
<dbReference type="InterPro" id="IPR036291">
    <property type="entry name" value="NAD(P)-bd_dom_sf"/>
</dbReference>
<protein>
    <recommendedName>
        <fullName evidence="2">NAD-dependent epimerase/dehydratase domain-containing protein</fullName>
    </recommendedName>
</protein>
<accession>A0A2G5C306</accession>
<dbReference type="GO" id="GO:0016616">
    <property type="term" value="F:oxidoreductase activity, acting on the CH-OH group of donors, NAD or NADP as acceptor"/>
    <property type="evidence" value="ECO:0007669"/>
    <property type="project" value="TreeGrafter"/>
</dbReference>
<dbReference type="EMBL" id="KZ305125">
    <property type="protein sequence ID" value="PIA25653.1"/>
    <property type="molecule type" value="Genomic_DNA"/>
</dbReference>
<evidence type="ECO:0000313" key="4">
    <source>
        <dbReference type="Proteomes" id="UP000230069"/>
    </source>
</evidence>
<keyword evidence="1" id="KW-0560">Oxidoreductase</keyword>
<feature type="domain" description="NAD-dependent epimerase/dehydratase" evidence="2">
    <location>
        <begin position="23"/>
        <end position="260"/>
    </location>
</feature>
<dbReference type="STRING" id="218851.A0A2G5C306"/>
<name>A0A2G5C306_AQUCA</name>